<dbReference type="SMART" id="SM00388">
    <property type="entry name" value="HisKA"/>
    <property type="match status" value="1"/>
</dbReference>
<dbReference type="Proteomes" id="UP000682111">
    <property type="component" value="Unassembled WGS sequence"/>
</dbReference>
<evidence type="ECO:0000256" key="3">
    <source>
        <dbReference type="ARBA" id="ARBA00022553"/>
    </source>
</evidence>
<dbReference type="InterPro" id="IPR036890">
    <property type="entry name" value="HATPase_C_sf"/>
</dbReference>
<feature type="domain" description="PAS" evidence="13">
    <location>
        <begin position="157"/>
        <end position="210"/>
    </location>
</feature>
<dbReference type="InterPro" id="IPR004358">
    <property type="entry name" value="Sig_transdc_His_kin-like_C"/>
</dbReference>
<evidence type="ECO:0000256" key="9">
    <source>
        <dbReference type="PROSITE-ProRule" id="PRU00169"/>
    </source>
</evidence>
<evidence type="ECO:0000259" key="13">
    <source>
        <dbReference type="PROSITE" id="PS50112"/>
    </source>
</evidence>
<evidence type="ECO:0000259" key="12">
    <source>
        <dbReference type="PROSITE" id="PS50110"/>
    </source>
</evidence>
<gene>
    <name evidence="14" type="ORF">J27TS8_10570</name>
</gene>
<accession>A0A919WG14</accession>
<dbReference type="PANTHER" id="PTHR43065:SF34">
    <property type="entry name" value="SPORULATION KINASE A"/>
    <property type="match status" value="1"/>
</dbReference>
<dbReference type="SMART" id="SM00091">
    <property type="entry name" value="PAS"/>
    <property type="match status" value="2"/>
</dbReference>
<feature type="domain" description="PAS" evidence="13">
    <location>
        <begin position="302"/>
        <end position="374"/>
    </location>
</feature>
<dbReference type="SUPFAM" id="SSF55874">
    <property type="entry name" value="ATPase domain of HSP90 chaperone/DNA topoisomerase II/histidine kinase"/>
    <property type="match status" value="1"/>
</dbReference>
<dbReference type="Pfam" id="PF13426">
    <property type="entry name" value="PAS_9"/>
    <property type="match status" value="2"/>
</dbReference>
<evidence type="ECO:0000256" key="10">
    <source>
        <dbReference type="SAM" id="Coils"/>
    </source>
</evidence>
<organism evidence="14 15">
    <name type="scientific">Robertmurraya siralis</name>
    <dbReference type="NCBI Taxonomy" id="77777"/>
    <lineage>
        <taxon>Bacteria</taxon>
        <taxon>Bacillati</taxon>
        <taxon>Bacillota</taxon>
        <taxon>Bacilli</taxon>
        <taxon>Bacillales</taxon>
        <taxon>Bacillaceae</taxon>
        <taxon>Robertmurraya</taxon>
    </lineage>
</organism>
<reference evidence="14" key="1">
    <citation type="submission" date="2021-03" db="EMBL/GenBank/DDBJ databases">
        <title>Antimicrobial resistance genes in bacteria isolated from Japanese honey, and their potential for conferring macrolide and lincosamide resistance in the American foulbrood pathogen Paenibacillus larvae.</title>
        <authorList>
            <person name="Okamoto M."/>
            <person name="Kumagai M."/>
            <person name="Kanamori H."/>
            <person name="Takamatsu D."/>
        </authorList>
    </citation>
    <scope>NUCLEOTIDE SEQUENCE</scope>
    <source>
        <strain evidence="14">J27TS8</strain>
    </source>
</reference>
<feature type="domain" description="Histidine kinase" evidence="11">
    <location>
        <begin position="440"/>
        <end position="645"/>
    </location>
</feature>
<keyword evidence="6" id="KW-0418">Kinase</keyword>
<evidence type="ECO:0000256" key="5">
    <source>
        <dbReference type="ARBA" id="ARBA00022741"/>
    </source>
</evidence>
<keyword evidence="3 9" id="KW-0597">Phosphoprotein</keyword>
<evidence type="ECO:0000256" key="6">
    <source>
        <dbReference type="ARBA" id="ARBA00022777"/>
    </source>
</evidence>
<keyword evidence="15" id="KW-1185">Reference proteome</keyword>
<dbReference type="InterPro" id="IPR003661">
    <property type="entry name" value="HisK_dim/P_dom"/>
</dbReference>
<keyword evidence="8" id="KW-0902">Two-component regulatory system</keyword>
<dbReference type="InterPro" id="IPR001789">
    <property type="entry name" value="Sig_transdc_resp-reg_receiver"/>
</dbReference>
<feature type="coiled-coil region" evidence="10">
    <location>
        <begin position="275"/>
        <end position="302"/>
    </location>
</feature>
<feature type="modified residue" description="4-aspartylphosphate" evidence="9">
    <location>
        <position position="56"/>
    </location>
</feature>
<dbReference type="CDD" id="cd00082">
    <property type="entry name" value="HisKA"/>
    <property type="match status" value="1"/>
</dbReference>
<keyword evidence="10" id="KW-0175">Coiled coil</keyword>
<evidence type="ECO:0000259" key="11">
    <source>
        <dbReference type="PROSITE" id="PS50109"/>
    </source>
</evidence>
<comment type="caution">
    <text evidence="14">The sequence shown here is derived from an EMBL/GenBank/DDBJ whole genome shotgun (WGS) entry which is preliminary data.</text>
</comment>
<dbReference type="EMBL" id="BORC01000001">
    <property type="protein sequence ID" value="GIN61064.1"/>
    <property type="molecule type" value="Genomic_DNA"/>
</dbReference>
<dbReference type="PROSITE" id="PS50110">
    <property type="entry name" value="RESPONSE_REGULATORY"/>
    <property type="match status" value="1"/>
</dbReference>
<proteinExistence type="predicted"/>
<dbReference type="GO" id="GO:0005524">
    <property type="term" value="F:ATP binding"/>
    <property type="evidence" value="ECO:0007669"/>
    <property type="project" value="UniProtKB-KW"/>
</dbReference>
<dbReference type="InterPro" id="IPR036097">
    <property type="entry name" value="HisK_dim/P_sf"/>
</dbReference>
<dbReference type="Gene3D" id="3.30.565.10">
    <property type="entry name" value="Histidine kinase-like ATPase, C-terminal domain"/>
    <property type="match status" value="1"/>
</dbReference>
<evidence type="ECO:0000256" key="2">
    <source>
        <dbReference type="ARBA" id="ARBA00012438"/>
    </source>
</evidence>
<evidence type="ECO:0000256" key="1">
    <source>
        <dbReference type="ARBA" id="ARBA00000085"/>
    </source>
</evidence>
<feature type="domain" description="Response regulatory" evidence="12">
    <location>
        <begin position="7"/>
        <end position="124"/>
    </location>
</feature>
<keyword evidence="7" id="KW-0067">ATP-binding</keyword>
<dbReference type="RefSeq" id="WP_095306236.1">
    <property type="nucleotide sequence ID" value="NZ_BORC01000001.1"/>
</dbReference>
<dbReference type="SMART" id="SM00387">
    <property type="entry name" value="HATPase_c"/>
    <property type="match status" value="1"/>
</dbReference>
<sequence>MEDRRVNILLVDDRPENLLALKAVLDSPEYCLIQANSGMEALKWVLKKKFAVILMDVQMPTLNGFETAKMIREREKTKDVPIIFITALSQTIENILYGYSVGAIDYILKPVDPIILKCKVDAFVSMYLHKKKVIEQSELISKRTKELEAVSIELRKKEAMARAVGETSIDTIVFFNEEGEILSVNPAVTMMFGYLSNELIGERVDVLFEFSIDNIPRRANVDTVGLKKDNTAFPIEVHLADAEVENEKIYVCTIRDITERKQHFAQLESLVVERTKELYKINKDLQREIEEKKATLNQLYESEEKYRLLVEKAPETIIVRKVKSDKITFINETGVELLKANSKEEIVGMSIYDIIHPSYHERAKKVYKEIEAGLPVLPYEEKFVCLNGDIIDIQVKIIPFVYGGEESLHIVIRDITEIKRNQEFIQQSEKLNVVGELAAGIAHEIRNPLTSLKGFTQLLNHQFSTESDYVEIMISEIERINTIVGELLLLAKPTEDEFKQVCLEELLENVRMLMSAQANLHGVVINHINQQTIHNLFFNGVENKIKQVFINIIKNAIEAMGNGGKITLETTRLDSKVLIAFHDTGAGIPAHLLHKIGNPFYTTKEKGTGLGLMISKSIIESHDGELRINSIEGKGTTVEVILPVC</sequence>
<evidence type="ECO:0000313" key="15">
    <source>
        <dbReference type="Proteomes" id="UP000682111"/>
    </source>
</evidence>
<dbReference type="Gene3D" id="3.30.450.20">
    <property type="entry name" value="PAS domain"/>
    <property type="match status" value="2"/>
</dbReference>
<dbReference type="InterPro" id="IPR000014">
    <property type="entry name" value="PAS"/>
</dbReference>
<protein>
    <recommendedName>
        <fullName evidence="2">histidine kinase</fullName>
        <ecNumber evidence="2">2.7.13.3</ecNumber>
    </recommendedName>
</protein>
<dbReference type="Pfam" id="PF00512">
    <property type="entry name" value="HisKA"/>
    <property type="match status" value="1"/>
</dbReference>
<dbReference type="SUPFAM" id="SSF55785">
    <property type="entry name" value="PYP-like sensor domain (PAS domain)"/>
    <property type="match status" value="2"/>
</dbReference>
<dbReference type="InterPro" id="IPR005467">
    <property type="entry name" value="His_kinase_dom"/>
</dbReference>
<dbReference type="SUPFAM" id="SSF47384">
    <property type="entry name" value="Homodimeric domain of signal transducing histidine kinase"/>
    <property type="match status" value="1"/>
</dbReference>
<dbReference type="SMART" id="SM00448">
    <property type="entry name" value="REC"/>
    <property type="match status" value="1"/>
</dbReference>
<dbReference type="PANTHER" id="PTHR43065">
    <property type="entry name" value="SENSOR HISTIDINE KINASE"/>
    <property type="match status" value="1"/>
</dbReference>
<dbReference type="PRINTS" id="PR00344">
    <property type="entry name" value="BCTRLSENSOR"/>
</dbReference>
<name>A0A919WG14_9BACI</name>
<dbReference type="InterPro" id="IPR001610">
    <property type="entry name" value="PAC"/>
</dbReference>
<dbReference type="GO" id="GO:0000155">
    <property type="term" value="F:phosphorelay sensor kinase activity"/>
    <property type="evidence" value="ECO:0007669"/>
    <property type="project" value="InterPro"/>
</dbReference>
<keyword evidence="4" id="KW-0808">Transferase</keyword>
<dbReference type="PROSITE" id="PS50112">
    <property type="entry name" value="PAS"/>
    <property type="match status" value="2"/>
</dbReference>
<dbReference type="CDD" id="cd00130">
    <property type="entry name" value="PAS"/>
    <property type="match status" value="2"/>
</dbReference>
<evidence type="ECO:0000313" key="14">
    <source>
        <dbReference type="EMBL" id="GIN61064.1"/>
    </source>
</evidence>
<keyword evidence="5" id="KW-0547">Nucleotide-binding</keyword>
<evidence type="ECO:0000256" key="8">
    <source>
        <dbReference type="ARBA" id="ARBA00023012"/>
    </source>
</evidence>
<dbReference type="Gene3D" id="3.40.50.2300">
    <property type="match status" value="1"/>
</dbReference>
<dbReference type="NCBIfam" id="TIGR00229">
    <property type="entry name" value="sensory_box"/>
    <property type="match status" value="2"/>
</dbReference>
<dbReference type="Pfam" id="PF00072">
    <property type="entry name" value="Response_reg"/>
    <property type="match status" value="1"/>
</dbReference>
<dbReference type="Pfam" id="PF02518">
    <property type="entry name" value="HATPase_c"/>
    <property type="match status" value="1"/>
</dbReference>
<dbReference type="PROSITE" id="PS50109">
    <property type="entry name" value="HIS_KIN"/>
    <property type="match status" value="1"/>
</dbReference>
<dbReference type="InterPro" id="IPR003594">
    <property type="entry name" value="HATPase_dom"/>
</dbReference>
<dbReference type="InterPro" id="IPR035965">
    <property type="entry name" value="PAS-like_dom_sf"/>
</dbReference>
<dbReference type="SUPFAM" id="SSF52172">
    <property type="entry name" value="CheY-like"/>
    <property type="match status" value="1"/>
</dbReference>
<dbReference type="SMART" id="SM00086">
    <property type="entry name" value="PAC"/>
    <property type="match status" value="2"/>
</dbReference>
<dbReference type="EC" id="2.7.13.3" evidence="2"/>
<dbReference type="Gene3D" id="1.10.287.130">
    <property type="match status" value="1"/>
</dbReference>
<evidence type="ECO:0000256" key="7">
    <source>
        <dbReference type="ARBA" id="ARBA00022840"/>
    </source>
</evidence>
<comment type="catalytic activity">
    <reaction evidence="1">
        <text>ATP + protein L-histidine = ADP + protein N-phospho-L-histidine.</text>
        <dbReference type="EC" id="2.7.13.3"/>
    </reaction>
</comment>
<dbReference type="InterPro" id="IPR011006">
    <property type="entry name" value="CheY-like_superfamily"/>
</dbReference>
<evidence type="ECO:0000256" key="4">
    <source>
        <dbReference type="ARBA" id="ARBA00022679"/>
    </source>
</evidence>
<dbReference type="AlphaFoldDB" id="A0A919WG14"/>